<dbReference type="RefSeq" id="WP_057624511.1">
    <property type="nucleotide sequence ID" value="NZ_LKHV02000001.1"/>
</dbReference>
<dbReference type="AlphaFoldDB" id="A0A0Q9YDB4"/>
<reference evidence="3" key="2">
    <citation type="journal article" date="2016" name="Genome Announc.">
        <title>Draft Genome Sequences of Two Novel Amoeba-Resistant Intranuclear Bacteria, 'Candidatus Berkiella cookevillensis' and 'Candidatus Berkiella aquae'.</title>
        <authorList>
            <person name="Mehari Y.T."/>
            <person name="Arivett B.A."/>
            <person name="Farone A.L."/>
            <person name="Gunderson J.H."/>
            <person name="Farone M.B."/>
        </authorList>
    </citation>
    <scope>NUCLEOTIDE SEQUENCE</scope>
    <source>
        <strain evidence="3">CC99</strain>
    </source>
</reference>
<evidence type="ECO:0000313" key="2">
    <source>
        <dbReference type="EMBL" id="KRG18524.1"/>
    </source>
</evidence>
<comment type="caution">
    <text evidence="2">The sequence shown here is derived from an EMBL/GenBank/DDBJ whole genome shotgun (WGS) entry which is preliminary data.</text>
</comment>
<gene>
    <name evidence="3" type="ORF">CC99x_003160</name>
    <name evidence="2" type="ORF">CC99x_01409</name>
</gene>
<evidence type="ECO:0000256" key="1">
    <source>
        <dbReference type="SAM" id="MobiDB-lite"/>
    </source>
</evidence>
<dbReference type="EMBL" id="LKHV01000006">
    <property type="protein sequence ID" value="KRG18524.1"/>
    <property type="molecule type" value="Genomic_DNA"/>
</dbReference>
<reference evidence="2" key="1">
    <citation type="submission" date="2015-09" db="EMBL/GenBank/DDBJ databases">
        <title>Draft Genome Sequences of Two Novel Amoeba-resistant Intranuclear Bacteria, Candidatus Berkiella cookevillensis and Candidatus Berkiella aquae.</title>
        <authorList>
            <person name="Mehari Y.T."/>
            <person name="Arivett B.A."/>
            <person name="Farone A.L."/>
            <person name="Gunderson J.H."/>
            <person name="Farone M.B."/>
        </authorList>
    </citation>
    <scope>NUCLEOTIDE SEQUENCE [LARGE SCALE GENOMIC DNA]</scope>
    <source>
        <strain evidence="2">CC99</strain>
    </source>
</reference>
<dbReference type="STRING" id="437022.CC99x_01409"/>
<evidence type="ECO:0000313" key="4">
    <source>
        <dbReference type="Proteomes" id="UP000051494"/>
    </source>
</evidence>
<proteinExistence type="predicted"/>
<protein>
    <submittedName>
        <fullName evidence="2">Uncharacterized protein</fullName>
    </submittedName>
</protein>
<dbReference type="EMBL" id="LKHV02000001">
    <property type="protein sequence ID" value="MCS5707897.1"/>
    <property type="molecule type" value="Genomic_DNA"/>
</dbReference>
<feature type="region of interest" description="Disordered" evidence="1">
    <location>
        <begin position="410"/>
        <end position="435"/>
    </location>
</feature>
<feature type="compositionally biased region" description="Low complexity" evidence="1">
    <location>
        <begin position="415"/>
        <end position="426"/>
    </location>
</feature>
<organism evidence="2">
    <name type="scientific">Candidatus Berkiella cookevillensis</name>
    <dbReference type="NCBI Taxonomy" id="437022"/>
    <lineage>
        <taxon>Bacteria</taxon>
        <taxon>Pseudomonadati</taxon>
        <taxon>Pseudomonadota</taxon>
        <taxon>Gammaproteobacteria</taxon>
        <taxon>Candidatus Berkiellales</taxon>
        <taxon>Candidatus Berkiellaceae</taxon>
        <taxon>Candidatus Berkiella</taxon>
    </lineage>
</organism>
<reference evidence="3" key="3">
    <citation type="submission" date="2021-06" db="EMBL/GenBank/DDBJ databases">
        <title>Genomic Description and Analysis of Intracellular Bacteria, Candidatus Berkiella cookevillensis and Candidatus Berkiella aquae.</title>
        <authorList>
            <person name="Kidane D.T."/>
            <person name="Mehari Y.T."/>
            <person name="Rice F.C."/>
            <person name="Arivett B.A."/>
            <person name="Farone A.L."/>
            <person name="Berk S.G."/>
            <person name="Farone M.B."/>
        </authorList>
    </citation>
    <scope>NUCLEOTIDE SEQUENCE</scope>
    <source>
        <strain evidence="3">CC99</strain>
    </source>
</reference>
<dbReference type="Proteomes" id="UP000051494">
    <property type="component" value="Unassembled WGS sequence"/>
</dbReference>
<keyword evidence="4" id="KW-1185">Reference proteome</keyword>
<accession>A0A0Q9YDB4</accession>
<evidence type="ECO:0000313" key="3">
    <source>
        <dbReference type="EMBL" id="MCS5707897.1"/>
    </source>
</evidence>
<name>A0A0Q9YDB4_9GAMM</name>
<sequence>MLYFQNPQTEALLSETSRAALASMEMHHGTLSECLGHSNIKNIFLIQDAYEAGHLNYLCEFLETHHYNDLKAIVGATLYPDVFFLGSFYNPSYFDMKMLDSDGMQTLFSRLKPNVDASNALLSLLKEGTHFTDCRAMAMMARMLTIWDFCIHSQGEQKGTVLFNQMYGEANADTVTPESRRLLFSQMAEFSGLISVASAGKSRSSSQFPINPLSCFVGYQSTPAPISKTDLNLNIGSAFFFANHPDYSIKHPAGAWAGFDMFYYGKGKFSGFGLKKGVRFLSQAEINQLFIDAYQQPHSRYELSFMRGLSLPIIASCRERLTVEDLPTYLSQPCTFRPKLLQMFCNDDLSSYYPSLERFIAQPSKAQLKLIKAQIAISQLKIDSITKEEDNSTTHTSSTALLPAYNRYQESNASTPPTDNTTTPPTSIHRKAMTQ</sequence>